<dbReference type="PANTHER" id="PTHR47618">
    <property type="entry name" value="BIFUNCTIONAL OLIGORIBONUCLEASE AND PAP PHOSPHATASE NRNA"/>
    <property type="match status" value="1"/>
</dbReference>
<dbReference type="InterPro" id="IPR051319">
    <property type="entry name" value="Oligoribo/pAp-PDE_c-di-AMP_PDE"/>
</dbReference>
<dbReference type="InterPro" id="IPR038763">
    <property type="entry name" value="DHH_sf"/>
</dbReference>
<feature type="domain" description="DHHA1" evidence="2">
    <location>
        <begin position="274"/>
        <end position="359"/>
    </location>
</feature>
<dbReference type="Proteomes" id="UP000634529">
    <property type="component" value="Unassembled WGS sequence"/>
</dbReference>
<name>A0ABR9ATS0_9BACL</name>
<dbReference type="SUPFAM" id="SSF64182">
    <property type="entry name" value="DHH phosphoesterases"/>
    <property type="match status" value="1"/>
</dbReference>
<dbReference type="InterPro" id="IPR001667">
    <property type="entry name" value="DDH_dom"/>
</dbReference>
<evidence type="ECO:0000313" key="3">
    <source>
        <dbReference type="EMBL" id="MBD8497108.1"/>
    </source>
</evidence>
<dbReference type="Gene3D" id="3.10.310.30">
    <property type="match status" value="1"/>
</dbReference>
<feature type="domain" description="DDH" evidence="1">
    <location>
        <begin position="54"/>
        <end position="197"/>
    </location>
</feature>
<dbReference type="Gene3D" id="3.90.1640.10">
    <property type="entry name" value="inorganic pyrophosphatase (n-terminal core)"/>
    <property type="match status" value="1"/>
</dbReference>
<accession>A0ABR9ATS0</accession>
<dbReference type="PANTHER" id="PTHR47618:SF1">
    <property type="entry name" value="BIFUNCTIONAL OLIGORIBONUCLEASE AND PAP PHOSPHATASE NRNA"/>
    <property type="match status" value="1"/>
</dbReference>
<protein>
    <submittedName>
        <fullName evidence="3">Bifunctional oligoribonuclease/PAP phosphatase NrnA</fullName>
    </submittedName>
</protein>
<dbReference type="EMBL" id="JACYTN010000001">
    <property type="protein sequence ID" value="MBD8497108.1"/>
    <property type="molecule type" value="Genomic_DNA"/>
</dbReference>
<keyword evidence="4" id="KW-1185">Reference proteome</keyword>
<dbReference type="RefSeq" id="WP_192023546.1">
    <property type="nucleotide sequence ID" value="NZ_JACYTN010000001.1"/>
</dbReference>
<dbReference type="InterPro" id="IPR003156">
    <property type="entry name" value="DHHA1_dom"/>
</dbReference>
<comment type="caution">
    <text evidence="3">The sequence shown here is derived from an EMBL/GenBank/DDBJ whole genome shotgun (WGS) entry which is preliminary data.</text>
</comment>
<dbReference type="Pfam" id="PF01368">
    <property type="entry name" value="DHH"/>
    <property type="match status" value="1"/>
</dbReference>
<proteinExistence type="predicted"/>
<gene>
    <name evidence="3" type="ORF">IFO66_02215</name>
</gene>
<evidence type="ECO:0000313" key="4">
    <source>
        <dbReference type="Proteomes" id="UP000634529"/>
    </source>
</evidence>
<evidence type="ECO:0000259" key="2">
    <source>
        <dbReference type="Pfam" id="PF02272"/>
    </source>
</evidence>
<dbReference type="Pfam" id="PF02272">
    <property type="entry name" value="DHHA1"/>
    <property type="match status" value="1"/>
</dbReference>
<sequence>MSNKKAGFTQEQSQYNGKVLSSANNHSQLDGALPSSYAHDLDRALTFIQEHDQFLVVAHVNPDGDAISSTVAIGWLLSQWNKSYTMVNANEVPSKLTFLSRADEIQIAEQGHLEQTEPFQAVICVDCADYARIGSISNWVSPNANILNIDHHPTNDRYGDVALIREDAAATAEILFDLFERGSVPLSTEIATILYTGLLTDTGGFRYSNTTPHVMEIASKLLAFGVKGNVIAERLLEAISKPQMDLIQRGLSRLSYAADEQIAWLYITPEDMQQTGASNEDLEGLVNYPRNIEGVEVGLLFKEVVPGRVKVSMRSAGDVNVAAIAQIFDGGGHVKAAGCTVHLPLEEAIQAVVEQVKQTL</sequence>
<evidence type="ECO:0000259" key="1">
    <source>
        <dbReference type="Pfam" id="PF01368"/>
    </source>
</evidence>
<reference evidence="3 4" key="1">
    <citation type="submission" date="2020-09" db="EMBL/GenBank/DDBJ databases">
        <title>Paenibacillus sp. CAU 1523 isolated from sand of Haeundae Beach.</title>
        <authorList>
            <person name="Kim W."/>
        </authorList>
    </citation>
    <scope>NUCLEOTIDE SEQUENCE [LARGE SCALE GENOMIC DNA]</scope>
    <source>
        <strain evidence="3 4">CAU 1523</strain>
    </source>
</reference>
<organism evidence="3 4">
    <name type="scientific">Paenibacillus arenosi</name>
    <dbReference type="NCBI Taxonomy" id="2774142"/>
    <lineage>
        <taxon>Bacteria</taxon>
        <taxon>Bacillati</taxon>
        <taxon>Bacillota</taxon>
        <taxon>Bacilli</taxon>
        <taxon>Bacillales</taxon>
        <taxon>Paenibacillaceae</taxon>
        <taxon>Paenibacillus</taxon>
    </lineage>
</organism>